<proteinExistence type="predicted"/>
<dbReference type="EMBL" id="JBEPLU010000001">
    <property type="protein sequence ID" value="MET3525680.1"/>
    <property type="molecule type" value="Genomic_DNA"/>
</dbReference>
<organism evidence="1 2">
    <name type="scientific">Phenylobacterium koreense</name>
    <dbReference type="NCBI Taxonomy" id="266125"/>
    <lineage>
        <taxon>Bacteria</taxon>
        <taxon>Pseudomonadati</taxon>
        <taxon>Pseudomonadota</taxon>
        <taxon>Alphaproteobacteria</taxon>
        <taxon>Caulobacterales</taxon>
        <taxon>Caulobacteraceae</taxon>
        <taxon>Phenylobacterium</taxon>
    </lineage>
</organism>
<protein>
    <submittedName>
        <fullName evidence="1">Uncharacterized protein</fullName>
    </submittedName>
</protein>
<gene>
    <name evidence="1" type="ORF">ABID41_000775</name>
</gene>
<reference evidence="1 2" key="1">
    <citation type="submission" date="2024-06" db="EMBL/GenBank/DDBJ databases">
        <title>Genomic Encyclopedia of Type Strains, Phase IV (KMG-IV): sequencing the most valuable type-strain genomes for metagenomic binning, comparative biology and taxonomic classification.</title>
        <authorList>
            <person name="Goeker M."/>
        </authorList>
    </citation>
    <scope>NUCLEOTIDE SEQUENCE [LARGE SCALE GENOMIC DNA]</scope>
    <source>
        <strain evidence="1 2">DSM 17809</strain>
    </source>
</reference>
<evidence type="ECO:0000313" key="1">
    <source>
        <dbReference type="EMBL" id="MET3525680.1"/>
    </source>
</evidence>
<name>A0ABV2EF71_9CAUL</name>
<sequence length="108" mass="12130">MQFFVPNTTSPRQAEEVYASVRRFLADNGWPTADERYESLSFQHDGKTYVLNVGQRHYELPEPVMLILRAEGAQNYYVCTPNRGTVRGAPYLIGDEAQAKIAVAFSAA</sequence>
<dbReference type="RefSeq" id="WP_331931921.1">
    <property type="nucleotide sequence ID" value="NZ_JBEPLU010000001.1"/>
</dbReference>
<evidence type="ECO:0000313" key="2">
    <source>
        <dbReference type="Proteomes" id="UP001549110"/>
    </source>
</evidence>
<accession>A0ABV2EF71</accession>
<keyword evidence="2" id="KW-1185">Reference proteome</keyword>
<comment type="caution">
    <text evidence="1">The sequence shown here is derived from an EMBL/GenBank/DDBJ whole genome shotgun (WGS) entry which is preliminary data.</text>
</comment>
<dbReference type="Proteomes" id="UP001549110">
    <property type="component" value="Unassembled WGS sequence"/>
</dbReference>